<evidence type="ECO:0000313" key="1">
    <source>
        <dbReference type="EMBL" id="KAL0485681.1"/>
    </source>
</evidence>
<sequence length="96" mass="11461">MQLNERDNNISIQLLLIEKRKALKNKERLLGELYKIIEDNKYVEHLIKEEKHKSRDAVKTLGDAKKQTIMLMYTLRREIHKQKSIKKDTAENNCQI</sequence>
<reference evidence="1 2" key="1">
    <citation type="submission" date="2024-03" db="EMBL/GenBank/DDBJ databases">
        <title>The Acrasis kona genome and developmental transcriptomes reveal deep origins of eukaryotic multicellular pathways.</title>
        <authorList>
            <person name="Sheikh S."/>
            <person name="Fu C.-J."/>
            <person name="Brown M.W."/>
            <person name="Baldauf S.L."/>
        </authorList>
    </citation>
    <scope>NUCLEOTIDE SEQUENCE [LARGE SCALE GENOMIC DNA]</scope>
    <source>
        <strain evidence="1 2">ATCC MYA-3509</strain>
    </source>
</reference>
<evidence type="ECO:0000313" key="2">
    <source>
        <dbReference type="Proteomes" id="UP001431209"/>
    </source>
</evidence>
<protein>
    <submittedName>
        <fullName evidence="1">CoaW</fullName>
    </submittedName>
</protein>
<dbReference type="AlphaFoldDB" id="A0AAW2Z7B3"/>
<comment type="caution">
    <text evidence="1">The sequence shown here is derived from an EMBL/GenBank/DDBJ whole genome shotgun (WGS) entry which is preliminary data.</text>
</comment>
<keyword evidence="2" id="KW-1185">Reference proteome</keyword>
<name>A0AAW2Z7B3_9EUKA</name>
<proteinExistence type="predicted"/>
<accession>A0AAW2Z7B3</accession>
<dbReference type="EMBL" id="JAOPGA020001156">
    <property type="protein sequence ID" value="KAL0485681.1"/>
    <property type="molecule type" value="Genomic_DNA"/>
</dbReference>
<dbReference type="Proteomes" id="UP001431209">
    <property type="component" value="Unassembled WGS sequence"/>
</dbReference>
<organism evidence="1 2">
    <name type="scientific">Acrasis kona</name>
    <dbReference type="NCBI Taxonomy" id="1008807"/>
    <lineage>
        <taxon>Eukaryota</taxon>
        <taxon>Discoba</taxon>
        <taxon>Heterolobosea</taxon>
        <taxon>Tetramitia</taxon>
        <taxon>Eutetramitia</taxon>
        <taxon>Acrasidae</taxon>
        <taxon>Acrasis</taxon>
    </lineage>
</organism>
<gene>
    <name evidence="1" type="ORF">AKO1_003351</name>
</gene>